<sequence>MVLNFAHRGSLTEAPENTLPAFQLAIEHGVKAIELDVQLTKDGHLVVCHDHKLTRFNKHAGLIKDYTLEEIKQIDIGSSFHEKYKGVVLPTLSEVLELCPKDLLLNIEVKNIPVIYQGIEKKLIDCLREHDRLSNVILSSFDHVALKNIQEIDPSIPLGMLFYYRILNPWEYAKQSGLNITSIHPNNVYTDKEFIRECKAFGYNVYPYTVNDMERYEQLVEYGADGVFSNNPEIFVREN</sequence>
<feature type="domain" description="GP-PDE" evidence="1">
    <location>
        <begin position="2"/>
        <end position="239"/>
    </location>
</feature>
<dbReference type="InterPro" id="IPR030395">
    <property type="entry name" value="GP_PDE_dom"/>
</dbReference>
<dbReference type="GO" id="GO:0006629">
    <property type="term" value="P:lipid metabolic process"/>
    <property type="evidence" value="ECO:0007669"/>
    <property type="project" value="InterPro"/>
</dbReference>
<organism evidence="2 3">
    <name type="scientific">Oceanobacillus picturae</name>
    <dbReference type="NCBI Taxonomy" id="171693"/>
    <lineage>
        <taxon>Bacteria</taxon>
        <taxon>Bacillati</taxon>
        <taxon>Bacillota</taxon>
        <taxon>Bacilli</taxon>
        <taxon>Bacillales</taxon>
        <taxon>Bacillaceae</taxon>
        <taxon>Oceanobacillus</taxon>
    </lineage>
</organism>
<dbReference type="PROSITE" id="PS51704">
    <property type="entry name" value="GP_PDE"/>
    <property type="match status" value="1"/>
</dbReference>
<dbReference type="AlphaFoldDB" id="A0A0U9H9Q9"/>
<dbReference type="GO" id="GO:0008081">
    <property type="term" value="F:phosphoric diester hydrolase activity"/>
    <property type="evidence" value="ECO:0007669"/>
    <property type="project" value="InterPro"/>
</dbReference>
<dbReference type="Gene3D" id="3.20.20.190">
    <property type="entry name" value="Phosphatidylinositol (PI) phosphodiesterase"/>
    <property type="match status" value="1"/>
</dbReference>
<comment type="caution">
    <text evidence="2">The sequence shown here is derived from an EMBL/GenBank/DDBJ whole genome shotgun (WGS) entry which is preliminary data.</text>
</comment>
<name>A0A0U9H9Q9_9BACI</name>
<reference evidence="2 3" key="2">
    <citation type="journal article" date="2016" name="Genome Announc.">
        <title>Draft Genome Sequence of Oceanobacillus picturae Heshi-B3, Isolated from Fermented Rice Bran in a Traditional Japanese Seafood Dish.</title>
        <authorList>
            <person name="Akuzawa S."/>
            <person name="Nagaoka J."/>
            <person name="Kanekatsu M."/>
            <person name="Kanesaki Y."/>
            <person name="Suzuki T."/>
        </authorList>
    </citation>
    <scope>NUCLEOTIDE SEQUENCE [LARGE SCALE GENOMIC DNA]</scope>
    <source>
        <strain evidence="2 3">Heshi-B3</strain>
    </source>
</reference>
<reference evidence="3" key="1">
    <citation type="submission" date="2015-07" db="EMBL/GenBank/DDBJ databases">
        <title>Draft Genome Sequence of Oceanobacillus picturae Heshi-B3 that Was Isolated from Fermented Rice Bran with Aging Salted Mackerel, Which Was Named Heshiko as Traditional Fermented Seafood in Japan.</title>
        <authorList>
            <person name="Akuzawa S."/>
            <person name="Nakagawa J."/>
            <person name="Kanekatsu T."/>
            <person name="Kanesaki Y."/>
            <person name="Suzuki T."/>
        </authorList>
    </citation>
    <scope>NUCLEOTIDE SEQUENCE [LARGE SCALE GENOMIC DNA]</scope>
    <source>
        <strain evidence="3">Heshi-B3</strain>
    </source>
</reference>
<protein>
    <submittedName>
        <fullName evidence="2">Glycerophosphoryl diester phosphodiesterase</fullName>
    </submittedName>
</protein>
<evidence type="ECO:0000313" key="2">
    <source>
        <dbReference type="EMBL" id="GAQ16888.1"/>
    </source>
</evidence>
<evidence type="ECO:0000313" key="3">
    <source>
        <dbReference type="Proteomes" id="UP000052946"/>
    </source>
</evidence>
<gene>
    <name evidence="2" type="ORF">OPHB3_0812</name>
</gene>
<dbReference type="RefSeq" id="WP_058949481.1">
    <property type="nucleotide sequence ID" value="NZ_BBXV01000011.1"/>
</dbReference>
<dbReference type="PROSITE" id="PS50007">
    <property type="entry name" value="PIPLC_X_DOMAIN"/>
    <property type="match status" value="1"/>
</dbReference>
<dbReference type="PANTHER" id="PTHR46211:SF7">
    <property type="entry name" value="GLYCEROPHOSPHODIESTER PHOSPHODIESTERASE"/>
    <property type="match status" value="1"/>
</dbReference>
<evidence type="ECO:0000259" key="1">
    <source>
        <dbReference type="PROSITE" id="PS51704"/>
    </source>
</evidence>
<accession>A0A0U9H9Q9</accession>
<dbReference type="Pfam" id="PF03009">
    <property type="entry name" value="GDPD"/>
    <property type="match status" value="1"/>
</dbReference>
<dbReference type="EMBL" id="BBXV01000011">
    <property type="protein sequence ID" value="GAQ16888.1"/>
    <property type="molecule type" value="Genomic_DNA"/>
</dbReference>
<dbReference type="Proteomes" id="UP000052946">
    <property type="component" value="Unassembled WGS sequence"/>
</dbReference>
<proteinExistence type="predicted"/>
<dbReference type="PANTHER" id="PTHR46211">
    <property type="entry name" value="GLYCEROPHOSPHORYL DIESTER PHOSPHODIESTERASE"/>
    <property type="match status" value="1"/>
</dbReference>
<dbReference type="InterPro" id="IPR017946">
    <property type="entry name" value="PLC-like_Pdiesterase_TIM-brl"/>
</dbReference>
<dbReference type="SUPFAM" id="SSF51695">
    <property type="entry name" value="PLC-like phosphodiesterases"/>
    <property type="match status" value="1"/>
</dbReference>